<evidence type="ECO:0000256" key="1">
    <source>
        <dbReference type="SAM" id="Phobius"/>
    </source>
</evidence>
<reference evidence="3" key="1">
    <citation type="journal article" date="2019" name="Int. J. Syst. Evol. Microbiol.">
        <title>The Global Catalogue of Microorganisms (GCM) 10K type strain sequencing project: providing services to taxonomists for standard genome sequencing and annotation.</title>
        <authorList>
            <consortium name="The Broad Institute Genomics Platform"/>
            <consortium name="The Broad Institute Genome Sequencing Center for Infectious Disease"/>
            <person name="Wu L."/>
            <person name="Ma J."/>
        </authorList>
    </citation>
    <scope>NUCLEOTIDE SEQUENCE [LARGE SCALE GENOMIC DNA]</scope>
    <source>
        <strain evidence="3">JCM 15614</strain>
    </source>
</reference>
<feature type="transmembrane region" description="Helical" evidence="1">
    <location>
        <begin position="72"/>
        <end position="91"/>
    </location>
</feature>
<accession>A0ABP6PC35</accession>
<keyword evidence="1" id="KW-0812">Transmembrane</keyword>
<keyword evidence="1" id="KW-0472">Membrane</keyword>
<feature type="transmembrane region" description="Helical" evidence="1">
    <location>
        <begin position="147"/>
        <end position="170"/>
    </location>
</feature>
<sequence>MAQIDAVPSTPTRTEPTGTSALAARRWLLVVAPALAGALAVLGAAADPYTGDGAALYEAYANDPDSLQVKALAYHVAYLFWGLAALLLAGLVRRRGSWIANTAGALALLGLTTMPGFVLADFYDSSIGALFGVDGALQVEDRMEGMWALAVLASSGALGLVLALPVAAFAAWRAGLLAWWGAVAATAGIVVGFFVLGPTVGAGLVLTAGFVVLSVALARVDREAWAVAPTA</sequence>
<evidence type="ECO:0000313" key="3">
    <source>
        <dbReference type="Proteomes" id="UP001499924"/>
    </source>
</evidence>
<feature type="transmembrane region" description="Helical" evidence="1">
    <location>
        <begin position="27"/>
        <end position="46"/>
    </location>
</feature>
<dbReference type="RefSeq" id="WP_344689696.1">
    <property type="nucleotide sequence ID" value="NZ_BAAAVV010000006.1"/>
</dbReference>
<name>A0ABP6PC35_9ACTN</name>
<feature type="transmembrane region" description="Helical" evidence="1">
    <location>
        <begin position="98"/>
        <end position="120"/>
    </location>
</feature>
<comment type="caution">
    <text evidence="2">The sequence shown here is derived from an EMBL/GenBank/DDBJ whole genome shotgun (WGS) entry which is preliminary data.</text>
</comment>
<dbReference type="EMBL" id="BAAAVV010000006">
    <property type="protein sequence ID" value="GAA3173996.1"/>
    <property type="molecule type" value="Genomic_DNA"/>
</dbReference>
<proteinExistence type="predicted"/>
<organism evidence="2 3">
    <name type="scientific">Blastococcus jejuensis</name>
    <dbReference type="NCBI Taxonomy" id="351224"/>
    <lineage>
        <taxon>Bacteria</taxon>
        <taxon>Bacillati</taxon>
        <taxon>Actinomycetota</taxon>
        <taxon>Actinomycetes</taxon>
        <taxon>Geodermatophilales</taxon>
        <taxon>Geodermatophilaceae</taxon>
        <taxon>Blastococcus</taxon>
    </lineage>
</organism>
<evidence type="ECO:0000313" key="2">
    <source>
        <dbReference type="EMBL" id="GAA3173996.1"/>
    </source>
</evidence>
<keyword evidence="1" id="KW-1133">Transmembrane helix</keyword>
<keyword evidence="3" id="KW-1185">Reference proteome</keyword>
<feature type="transmembrane region" description="Helical" evidence="1">
    <location>
        <begin position="177"/>
        <end position="196"/>
    </location>
</feature>
<gene>
    <name evidence="2" type="ORF">GCM10010531_29470</name>
</gene>
<dbReference type="Proteomes" id="UP001499924">
    <property type="component" value="Unassembled WGS sequence"/>
</dbReference>
<protein>
    <recommendedName>
        <fullName evidence="4">DUF4386 family protein</fullName>
    </recommendedName>
</protein>
<evidence type="ECO:0008006" key="4">
    <source>
        <dbReference type="Google" id="ProtNLM"/>
    </source>
</evidence>
<feature type="transmembrane region" description="Helical" evidence="1">
    <location>
        <begin position="202"/>
        <end position="220"/>
    </location>
</feature>